<dbReference type="SUPFAM" id="SSF54695">
    <property type="entry name" value="POZ domain"/>
    <property type="match status" value="1"/>
</dbReference>
<dbReference type="SUPFAM" id="SSF117281">
    <property type="entry name" value="Kelch motif"/>
    <property type="match status" value="1"/>
</dbReference>
<keyword evidence="8" id="KW-0636">Prenylation</keyword>
<keyword evidence="8" id="KW-0449">Lipoprotein</keyword>
<sequence length="857" mass="97485">MRAIKLMVPGDGGIGKTCSLVRYTSNEFPGEYVPIVTDIFNANVISSGQTITLSLWEPGGRVDYDRLRPLTYPQTDTFFIGFSIINPTSFANVSTKWVPEIRRWMPKTPFVIGGFKMDLREDPETLKTLAAKNLSPITTQMGLNLANELGAMGYIEISSLTGKNVKEAYDLCVSVAMVDHNYPPLPPPKPELPPLWKPQISEKSWLKALRKSMRESIAHEGDIQIVEKDKVHNFHKINLVCGSQLFCDYFIKGLNGDLFEEKIDNDQLSIPLKTDRSQTWVQTHQALTPKAENGVDVDSSEGRYGHSCVVHANIMYVIGGVSKSGSYLSDVLRYNLETRSWLESLRWGKEVNYPRNNFHATVLRSDGTALVFGGKSNGYNKNLWSFNMEDESWALLATTGDVPSGRYGHTLTINGDSTKVYLFGGYENELGLSNELYVLDLATMVWSLIKTNGNMPGSRYGHFSALMKDKKGEEKLIVYAGRDSKGVLDDIWVFDLKKSKWAELPVAGEKPQGRYGFGAIVYEKELFIFGGFDGKTVVFDDIWAIPLLSSKRKWRPLGNQGFLERYYQTITLTPHGLVIFGGRRADHNMCLYVEEGTNRGKQFVIHKQRNNIKKLTLSPKIAEEGTLPVWLKEISNVSQPRKIDERVKPFMKKYGEGFSSPVTFQLNLIKFGVDSGFFSDMEVKLVDSVETAHSFYLKLNNDLLPGITKKDIEEAKDSSNPLHLPFLKEDWFKLKQYFYTRTINLTRDNYMPLLMLALKHNLELLLELTCQFMFYQLDILNTMQFGLEHNIEPVVNYALWSMKCNYSLVRDDPRFLAMPEKVKEEVTQNYWPGRTYDTALAAWRAENEKKNSNCLLQ</sequence>
<comment type="subcellular location">
    <subcellularLocation>
        <location evidence="1">Membrane</location>
    </subcellularLocation>
</comment>
<dbReference type="Pfam" id="PF00071">
    <property type="entry name" value="Ras"/>
    <property type="match status" value="1"/>
</dbReference>
<dbReference type="PRINTS" id="PR00449">
    <property type="entry name" value="RASTRNSFRMNG"/>
</dbReference>
<evidence type="ECO:0000256" key="1">
    <source>
        <dbReference type="ARBA" id="ARBA00004370"/>
    </source>
</evidence>
<dbReference type="SUPFAM" id="SSF52540">
    <property type="entry name" value="P-loop containing nucleoside triphosphate hydrolases"/>
    <property type="match status" value="1"/>
</dbReference>
<dbReference type="InterPro" id="IPR015915">
    <property type="entry name" value="Kelch-typ_b-propeller"/>
</dbReference>
<keyword evidence="6" id="KW-0547">Nucleotide-binding</keyword>
<dbReference type="SMART" id="SM00175">
    <property type="entry name" value="RAB"/>
    <property type="match status" value="1"/>
</dbReference>
<dbReference type="NCBIfam" id="TIGR00231">
    <property type="entry name" value="small_GTP"/>
    <property type="match status" value="1"/>
</dbReference>
<keyword evidence="4" id="KW-0488">Methylation</keyword>
<evidence type="ECO:0000256" key="6">
    <source>
        <dbReference type="ARBA" id="ARBA00022741"/>
    </source>
</evidence>
<dbReference type="Gene3D" id="2.120.10.80">
    <property type="entry name" value="Kelch-type beta propeller"/>
    <property type="match status" value="2"/>
</dbReference>
<keyword evidence="5" id="KW-0677">Repeat</keyword>
<dbReference type="PANTHER" id="PTHR46093:SF18">
    <property type="entry name" value="FIBRONECTIN TYPE-III DOMAIN-CONTAINING PROTEIN"/>
    <property type="match status" value="1"/>
</dbReference>
<dbReference type="InterPro" id="IPR001806">
    <property type="entry name" value="Small_GTPase"/>
</dbReference>
<dbReference type="InterPro" id="IPR027417">
    <property type="entry name" value="P-loop_NTPase"/>
</dbReference>
<dbReference type="Pfam" id="PF24681">
    <property type="entry name" value="Kelch_KLHDC2_KLHL20_DRC7"/>
    <property type="match status" value="1"/>
</dbReference>
<dbReference type="GO" id="GO:0005525">
    <property type="term" value="F:GTP binding"/>
    <property type="evidence" value="ECO:0007669"/>
    <property type="project" value="InterPro"/>
</dbReference>
<dbReference type="SMART" id="SM00612">
    <property type="entry name" value="Kelch"/>
    <property type="match status" value="3"/>
</dbReference>
<evidence type="ECO:0000256" key="4">
    <source>
        <dbReference type="ARBA" id="ARBA00022481"/>
    </source>
</evidence>
<evidence type="ECO:0008006" key="10">
    <source>
        <dbReference type="Google" id="ProtNLM"/>
    </source>
</evidence>
<dbReference type="PROSITE" id="PS51421">
    <property type="entry name" value="RAS"/>
    <property type="match status" value="1"/>
</dbReference>
<dbReference type="PROSITE" id="PS51419">
    <property type="entry name" value="RAB"/>
    <property type="match status" value="1"/>
</dbReference>
<dbReference type="GO" id="GO:0003924">
    <property type="term" value="F:GTPase activity"/>
    <property type="evidence" value="ECO:0007669"/>
    <property type="project" value="InterPro"/>
</dbReference>
<dbReference type="Gene3D" id="3.40.50.300">
    <property type="entry name" value="P-loop containing nucleotide triphosphate hydrolases"/>
    <property type="match status" value="1"/>
</dbReference>
<comment type="similarity">
    <text evidence="2">Belongs to the small GTPase superfamily. Rho family.</text>
</comment>
<keyword evidence="3" id="KW-0880">Kelch repeat</keyword>
<evidence type="ECO:0000256" key="5">
    <source>
        <dbReference type="ARBA" id="ARBA00022737"/>
    </source>
</evidence>
<evidence type="ECO:0000313" key="9">
    <source>
        <dbReference type="EMBL" id="NDV29513.1"/>
    </source>
</evidence>
<dbReference type="Pfam" id="PF01344">
    <property type="entry name" value="Kelch_1"/>
    <property type="match status" value="1"/>
</dbReference>
<name>A0A6B2KXM7_9EUKA</name>
<dbReference type="SMART" id="SM00173">
    <property type="entry name" value="RAS"/>
    <property type="match status" value="1"/>
</dbReference>
<dbReference type="SMART" id="SM00174">
    <property type="entry name" value="RHO"/>
    <property type="match status" value="1"/>
</dbReference>
<evidence type="ECO:0000256" key="3">
    <source>
        <dbReference type="ARBA" id="ARBA00022441"/>
    </source>
</evidence>
<reference evidence="9" key="1">
    <citation type="journal article" date="2020" name="J. Eukaryot. Microbiol.">
        <title>De novo Sequencing, Assembly and Annotation of the Transcriptome for the Free-Living Testate Amoeba Arcella intermedia.</title>
        <authorList>
            <person name="Ribeiro G.M."/>
            <person name="Porfirio-Sousa A.L."/>
            <person name="Maurer-Alcala X.X."/>
            <person name="Katz L.A."/>
            <person name="Lahr D.J.G."/>
        </authorList>
    </citation>
    <scope>NUCLEOTIDE SEQUENCE</scope>
</reference>
<accession>A0A6B2KXM7</accession>
<dbReference type="GO" id="GO:0016020">
    <property type="term" value="C:membrane"/>
    <property type="evidence" value="ECO:0007669"/>
    <property type="project" value="UniProtKB-SubCell"/>
</dbReference>
<dbReference type="FunFam" id="3.40.50.300:FF:002060">
    <property type="entry name" value="Rho family GTPase"/>
    <property type="match status" value="1"/>
</dbReference>
<evidence type="ECO:0000256" key="8">
    <source>
        <dbReference type="ARBA" id="ARBA00023289"/>
    </source>
</evidence>
<dbReference type="PANTHER" id="PTHR46093">
    <property type="entry name" value="ACYL-COA-BINDING DOMAIN-CONTAINING PROTEIN 5"/>
    <property type="match status" value="1"/>
</dbReference>
<dbReference type="CDD" id="cd00157">
    <property type="entry name" value="Rho"/>
    <property type="match status" value="1"/>
</dbReference>
<dbReference type="EMBL" id="GIBP01000544">
    <property type="protein sequence ID" value="NDV29513.1"/>
    <property type="molecule type" value="Transcribed_RNA"/>
</dbReference>
<dbReference type="Gene3D" id="3.30.710.10">
    <property type="entry name" value="Potassium Channel Kv1.1, Chain A"/>
    <property type="match status" value="1"/>
</dbReference>
<dbReference type="PROSITE" id="PS51420">
    <property type="entry name" value="RHO"/>
    <property type="match status" value="1"/>
</dbReference>
<dbReference type="InterPro" id="IPR006652">
    <property type="entry name" value="Kelch_1"/>
</dbReference>
<evidence type="ECO:0000256" key="7">
    <source>
        <dbReference type="ARBA" id="ARBA00023136"/>
    </source>
</evidence>
<proteinExistence type="inferred from homology"/>
<organism evidence="9">
    <name type="scientific">Arcella intermedia</name>
    <dbReference type="NCBI Taxonomy" id="1963864"/>
    <lineage>
        <taxon>Eukaryota</taxon>
        <taxon>Amoebozoa</taxon>
        <taxon>Tubulinea</taxon>
        <taxon>Elardia</taxon>
        <taxon>Arcellinida</taxon>
        <taxon>Sphaerothecina</taxon>
        <taxon>Arcellidae</taxon>
        <taxon>Arcella</taxon>
    </lineage>
</organism>
<dbReference type="AlphaFoldDB" id="A0A6B2KXM7"/>
<keyword evidence="7" id="KW-0472">Membrane</keyword>
<protein>
    <recommendedName>
        <fullName evidence="10">BTB domain-containing protein</fullName>
    </recommendedName>
</protein>
<dbReference type="InterPro" id="IPR011333">
    <property type="entry name" value="SKP1/BTB/POZ_sf"/>
</dbReference>
<evidence type="ECO:0000256" key="2">
    <source>
        <dbReference type="ARBA" id="ARBA00010142"/>
    </source>
</evidence>
<dbReference type="InterPro" id="IPR005225">
    <property type="entry name" value="Small_GTP-bd"/>
</dbReference>